<name>A0A1J7GCV9_LUPAN</name>
<dbReference type="EMBL" id="CM007374">
    <property type="protein sequence ID" value="OIV98227.1"/>
    <property type="molecule type" value="Genomic_DNA"/>
</dbReference>
<dbReference type="Gramene" id="OIV98227">
    <property type="protein sequence ID" value="OIV98227"/>
    <property type="gene ID" value="TanjilG_09879"/>
</dbReference>
<evidence type="ECO:0000313" key="2">
    <source>
        <dbReference type="Proteomes" id="UP000188354"/>
    </source>
</evidence>
<accession>A0A1J7GCV9</accession>
<dbReference type="STRING" id="3871.A0A1J7GCV9"/>
<protein>
    <submittedName>
        <fullName evidence="1">Uncharacterized protein</fullName>
    </submittedName>
</protein>
<dbReference type="Proteomes" id="UP000188354">
    <property type="component" value="Chromosome LG14"/>
</dbReference>
<gene>
    <name evidence="1" type="ORF">TanjilG_09879</name>
</gene>
<keyword evidence="2" id="KW-1185">Reference proteome</keyword>
<organism evidence="1 2">
    <name type="scientific">Lupinus angustifolius</name>
    <name type="common">Narrow-leaved blue lupine</name>
    <dbReference type="NCBI Taxonomy" id="3871"/>
    <lineage>
        <taxon>Eukaryota</taxon>
        <taxon>Viridiplantae</taxon>
        <taxon>Streptophyta</taxon>
        <taxon>Embryophyta</taxon>
        <taxon>Tracheophyta</taxon>
        <taxon>Spermatophyta</taxon>
        <taxon>Magnoliopsida</taxon>
        <taxon>eudicotyledons</taxon>
        <taxon>Gunneridae</taxon>
        <taxon>Pentapetalae</taxon>
        <taxon>rosids</taxon>
        <taxon>fabids</taxon>
        <taxon>Fabales</taxon>
        <taxon>Fabaceae</taxon>
        <taxon>Papilionoideae</taxon>
        <taxon>50 kb inversion clade</taxon>
        <taxon>genistoids sensu lato</taxon>
        <taxon>core genistoids</taxon>
        <taxon>Genisteae</taxon>
        <taxon>Lupinus</taxon>
    </lineage>
</organism>
<sequence>METNNTHALHIGITCSSYSWGFPQRVYGYKPDPEVSSESVEIETDRESVASLAKALYTAIRTPIAICVPLLHLFERQRANENGCIS</sequence>
<evidence type="ECO:0000313" key="1">
    <source>
        <dbReference type="EMBL" id="OIV98227.1"/>
    </source>
</evidence>
<proteinExistence type="predicted"/>
<reference evidence="1 2" key="1">
    <citation type="journal article" date="2017" name="Plant Biotechnol. J.">
        <title>A comprehensive draft genome sequence for lupin (Lupinus angustifolius), an emerging health food: insights into plant-microbe interactions and legume evolution.</title>
        <authorList>
            <person name="Hane J.K."/>
            <person name="Ming Y."/>
            <person name="Kamphuis L.G."/>
            <person name="Nelson M.N."/>
            <person name="Garg G."/>
            <person name="Atkins C.A."/>
            <person name="Bayer P.E."/>
            <person name="Bravo A."/>
            <person name="Bringans S."/>
            <person name="Cannon S."/>
            <person name="Edwards D."/>
            <person name="Foley R."/>
            <person name="Gao L.L."/>
            <person name="Harrison M.J."/>
            <person name="Huang W."/>
            <person name="Hurgobin B."/>
            <person name="Li S."/>
            <person name="Liu C.W."/>
            <person name="McGrath A."/>
            <person name="Morahan G."/>
            <person name="Murray J."/>
            <person name="Weller J."/>
            <person name="Jian J."/>
            <person name="Singh K.B."/>
        </authorList>
    </citation>
    <scope>NUCLEOTIDE SEQUENCE [LARGE SCALE GENOMIC DNA]</scope>
    <source>
        <strain evidence="2">cv. Tanjil</strain>
        <tissue evidence="1">Whole plant</tissue>
    </source>
</reference>
<dbReference type="AlphaFoldDB" id="A0A1J7GCV9"/>